<dbReference type="OrthoDB" id="10686760at2759"/>
<organism evidence="2 3">
    <name type="scientific">Tritrichomonas foetus</name>
    <dbReference type="NCBI Taxonomy" id="1144522"/>
    <lineage>
        <taxon>Eukaryota</taxon>
        <taxon>Metamonada</taxon>
        <taxon>Parabasalia</taxon>
        <taxon>Tritrichomonadida</taxon>
        <taxon>Tritrichomonadidae</taxon>
        <taxon>Tritrichomonas</taxon>
    </lineage>
</organism>
<name>A0A1J4JIU7_9EUKA</name>
<dbReference type="AlphaFoldDB" id="A0A1J4JIU7"/>
<gene>
    <name evidence="2" type="ORF">TRFO_35346</name>
</gene>
<protein>
    <submittedName>
        <fullName evidence="2">Uncharacterized protein</fullName>
    </submittedName>
</protein>
<dbReference type="EMBL" id="MLAK01001065">
    <property type="protein sequence ID" value="OHS98279.1"/>
    <property type="molecule type" value="Genomic_DNA"/>
</dbReference>
<proteinExistence type="predicted"/>
<feature type="compositionally biased region" description="Basic and acidic residues" evidence="1">
    <location>
        <begin position="1106"/>
        <end position="1129"/>
    </location>
</feature>
<dbReference type="VEuPathDB" id="TrichDB:TRFO_35346"/>
<dbReference type="GeneID" id="94844902"/>
<accession>A0A1J4JIU7</accession>
<keyword evidence="3" id="KW-1185">Reference proteome</keyword>
<dbReference type="Proteomes" id="UP000179807">
    <property type="component" value="Unassembled WGS sequence"/>
</dbReference>
<sequence length="1176" mass="135455">MEELVIVLEKNGNRVLPAILANHRDFIYDSFTSKMFYSNPDVSLFYYLAVGYLYFIPDDRSYAEKLGFNINSNALMCVSSDIFNAHHSFISRHFSELACQPNNGILSENDIKINKELMTYAPKIIIASFMYLLHDDFFIQRTAFQILVRIVPVLLTIINPNDQHYIADVMHVFNEIAPVFNSGLSTITPETVQDVCSIFAISIPFFTDLLLKEAFNIIKGSKIGSFMSYSTSGLLIYVLKPLFKNISIACMNSSKSSWPKEFILFNPFMFMDELIQISHFIEPRDMTSFLSIWDELAIQKHNESFNLIVNYLLDYNTKSKVFGNRNNNEQNNKRDNNVNNVKMILMRLAKLDIHRLIDLLTSRFSFAFWFKSTLQDNMNSNEPPRKPEIQEFETIILTLSELIKPYFSLFVPKLHLILNFVLLYYDPSIYFLSDLLLLILSILQDCPSKLRRTLSPPSSLVWPSNLQINFDIHREFTSIDISLAPFSKKSVVISKFLNDLIDYFNSNDKFNDIIQNWGKEIICWVCGCGDLLISSRASYLFSELLSPLSPNSIESLIKSFVVILRSEQNKSTTFYLVSMMNLFSKILDAFKYNDEYRNVFSIIVKIAISFLDNTSSFELCEASLQIISKYINYFYKNECDEYSSSLLETYQQIDNELTDKNEEVNETKNDEILDIDDILYKIASLSGVLPNRYQIYGVILSIIKREIDVCNSSLAKTSFICFLPFVYSALCAFHNIQPFSNEMKNSEIQRIFQCLPLISTGLFVTLELRFLLNNLFSDPALIDPDEFILQACSKVTDLQNDFILDVAPYLYRIAESSRSISLLSAVFSIVGSFFKAMKLSSSDSAIFEQYYPIIILATKHFTSIQAKELIQSFLQKISATTSDSNITYINSATENNTSLIMSKKIHTSSAIFNIPPTNVITFENVVEKVNVITSKIKMKFKKVKNNMLNPIIMIPLDSWNSKTVVELRQSLQNLHVCEKWAFVNDKKVIETLLSMTIYFDPLLKFEPPVDSRIYSAYLSADIDSLEQEYITNAENTDKNENDTNENDTNENDANEIDTNEIDKNENAKNEIDKNENDQTENGINEIDKNENDQTENGINENDQTENDVKPEKNGESKKKEKMANNEKKKKETKFKHFEKKKKDEKVKSVPHNKTVEENLARDDEDSDEEHLFESLY</sequence>
<reference evidence="2" key="1">
    <citation type="submission" date="2016-10" db="EMBL/GenBank/DDBJ databases">
        <authorList>
            <person name="Benchimol M."/>
            <person name="Almeida L.G."/>
            <person name="Vasconcelos A.T."/>
            <person name="Perreira-Neves A."/>
            <person name="Rosa I.A."/>
            <person name="Tasca T."/>
            <person name="Bogo M.R."/>
            <person name="de Souza W."/>
        </authorList>
    </citation>
    <scope>NUCLEOTIDE SEQUENCE [LARGE SCALE GENOMIC DNA]</scope>
    <source>
        <strain evidence="2">K</strain>
    </source>
</reference>
<evidence type="ECO:0000313" key="2">
    <source>
        <dbReference type="EMBL" id="OHS98279.1"/>
    </source>
</evidence>
<feature type="compositionally biased region" description="Basic residues" evidence="1">
    <location>
        <begin position="1130"/>
        <end position="1139"/>
    </location>
</feature>
<dbReference type="RefSeq" id="XP_068351416.1">
    <property type="nucleotide sequence ID" value="XM_068510198.1"/>
</dbReference>
<feature type="compositionally biased region" description="Basic and acidic residues" evidence="1">
    <location>
        <begin position="1060"/>
        <end position="1076"/>
    </location>
</feature>
<feature type="region of interest" description="Disordered" evidence="1">
    <location>
        <begin position="1033"/>
        <end position="1176"/>
    </location>
</feature>
<evidence type="ECO:0000256" key="1">
    <source>
        <dbReference type="SAM" id="MobiDB-lite"/>
    </source>
</evidence>
<evidence type="ECO:0000313" key="3">
    <source>
        <dbReference type="Proteomes" id="UP000179807"/>
    </source>
</evidence>
<comment type="caution">
    <text evidence="2">The sequence shown here is derived from an EMBL/GenBank/DDBJ whole genome shotgun (WGS) entry which is preliminary data.</text>
</comment>
<feature type="compositionally biased region" description="Acidic residues" evidence="1">
    <location>
        <begin position="1042"/>
        <end position="1059"/>
    </location>
</feature>
<feature type="compositionally biased region" description="Basic and acidic residues" evidence="1">
    <location>
        <begin position="1140"/>
        <end position="1161"/>
    </location>
</feature>